<keyword evidence="3" id="KW-0862">Zinc</keyword>
<evidence type="ECO:0000256" key="1">
    <source>
        <dbReference type="ARBA" id="ARBA00022723"/>
    </source>
</evidence>
<evidence type="ECO:0000256" key="3">
    <source>
        <dbReference type="PIRSR" id="PIRSR000112-1"/>
    </source>
</evidence>
<dbReference type="SUPFAM" id="SSF56796">
    <property type="entry name" value="Dehydroquinate synthase-like"/>
    <property type="match status" value="1"/>
</dbReference>
<dbReference type="RefSeq" id="WP_093131568.1">
    <property type="nucleotide sequence ID" value="NZ_FOHJ01000001.1"/>
</dbReference>
<dbReference type="Gene3D" id="3.40.50.1970">
    <property type="match status" value="1"/>
</dbReference>
<dbReference type="STRING" id="237682.SAMN05421676_101488"/>
<evidence type="ECO:0000313" key="6">
    <source>
        <dbReference type="EMBL" id="SES80152.1"/>
    </source>
</evidence>
<dbReference type="InterPro" id="IPR001670">
    <property type="entry name" value="ADH_Fe/GldA"/>
</dbReference>
<feature type="binding site" evidence="4">
    <location>
        <position position="123"/>
    </location>
    <ligand>
        <name>NAD(+)</name>
        <dbReference type="ChEBI" id="CHEBI:57540"/>
    </ligand>
</feature>
<feature type="binding site" evidence="3">
    <location>
        <position position="253"/>
    </location>
    <ligand>
        <name>glycerol</name>
        <dbReference type="ChEBI" id="CHEBI:17754"/>
    </ligand>
</feature>
<keyword evidence="4" id="KW-0520">NAD</keyword>
<feature type="binding site" evidence="4">
    <location>
        <position position="129"/>
    </location>
    <ligand>
        <name>NAD(+)</name>
        <dbReference type="ChEBI" id="CHEBI:57540"/>
    </ligand>
</feature>
<evidence type="ECO:0000313" key="7">
    <source>
        <dbReference type="Proteomes" id="UP000199095"/>
    </source>
</evidence>
<feature type="binding site" evidence="3">
    <location>
        <position position="169"/>
    </location>
    <ligand>
        <name>glycerol</name>
        <dbReference type="ChEBI" id="CHEBI:17754"/>
    </ligand>
</feature>
<keyword evidence="2" id="KW-0560">Oxidoreductase</keyword>
<feature type="binding site" evidence="4">
    <location>
        <position position="125"/>
    </location>
    <ligand>
        <name>NAD(+)</name>
        <dbReference type="ChEBI" id="CHEBI:57540"/>
    </ligand>
</feature>
<reference evidence="7" key="1">
    <citation type="submission" date="2016-10" db="EMBL/GenBank/DDBJ databases">
        <authorList>
            <person name="Varghese N."/>
            <person name="Submissions S."/>
        </authorList>
    </citation>
    <scope>NUCLEOTIDE SEQUENCE [LARGE SCALE GENOMIC DNA]</scope>
    <source>
        <strain evidence="7">CGMCC 1.3566</strain>
    </source>
</reference>
<keyword evidence="7" id="KW-1185">Reference proteome</keyword>
<sequence length="365" mass="40289">MNPLHVRGAPNFYQCEEGILEQLTMKLAEHKLEKPAIIHGEKSWYAAKDYISLDNTVVRVPYKGDCTHEEVERVATELRKSQADVVIGVGGGKVLDLAKATGDKLDLPVVLIPTLASNCSPWTPLSVFYDEYGNFLHYIIFSKAAHMVLLEPRIIAASPFKYLRAGIGDTIAKWYEADALTAKMEQKPLALDIALHAAKLCRDVLLDKGSEAMESVRNHQVTPALIKVAETIVMAGGMVGGYGDAYGRIAGAHAIHNGLTTIPETHKILHGDKVAYGILVQLALENKLDEVAKLFPFYKKLQLPTTLEELGVHENVEEAMRAISAKATIPEESIHLMNVPTTEHDVLQSIQRLEKYVKNNIRPVS</sequence>
<feature type="binding site" evidence="4">
    <location>
        <begin position="114"/>
        <end position="117"/>
    </location>
    <ligand>
        <name>NAD(+)</name>
        <dbReference type="ChEBI" id="CHEBI:57540"/>
    </ligand>
</feature>
<evidence type="ECO:0000259" key="5">
    <source>
        <dbReference type="Pfam" id="PF00465"/>
    </source>
</evidence>
<accession>A0A1H9ZF43</accession>
<feature type="domain" description="Alcohol dehydrogenase iron-type/glycerol dehydrogenase GldA" evidence="5">
    <location>
        <begin position="10"/>
        <end position="149"/>
    </location>
</feature>
<feature type="binding site" evidence="3">
    <location>
        <position position="270"/>
    </location>
    <ligand>
        <name>glycerol</name>
        <dbReference type="ChEBI" id="CHEBI:17754"/>
    </ligand>
</feature>
<protein>
    <submittedName>
        <fullName evidence="6">Uncharacterized oxidoreductase</fullName>
    </submittedName>
</protein>
<dbReference type="PANTHER" id="PTHR43616">
    <property type="entry name" value="GLYCEROL DEHYDROGENASE"/>
    <property type="match status" value="1"/>
</dbReference>
<organism evidence="6 7">
    <name type="scientific">Salinibacillus kushneri</name>
    <dbReference type="NCBI Taxonomy" id="237682"/>
    <lineage>
        <taxon>Bacteria</taxon>
        <taxon>Bacillati</taxon>
        <taxon>Bacillota</taxon>
        <taxon>Bacilli</taxon>
        <taxon>Bacillales</taxon>
        <taxon>Bacillaceae</taxon>
        <taxon>Salinibacillus</taxon>
    </lineage>
</organism>
<gene>
    <name evidence="6" type="ORF">SAMN05421676_101488</name>
</gene>
<feature type="binding site" evidence="4">
    <location>
        <begin position="92"/>
        <end position="96"/>
    </location>
    <ligand>
        <name>NAD(+)</name>
        <dbReference type="ChEBI" id="CHEBI:57540"/>
    </ligand>
</feature>
<dbReference type="CDD" id="cd08172">
    <property type="entry name" value="GlyDH-like"/>
    <property type="match status" value="1"/>
</dbReference>
<comment type="cofactor">
    <cofactor evidence="3">
        <name>Zn(2+)</name>
        <dbReference type="ChEBI" id="CHEBI:29105"/>
    </cofactor>
    <text evidence="3">Binds 1 zinc ion per subunit.</text>
</comment>
<proteinExistence type="predicted"/>
<evidence type="ECO:0000256" key="4">
    <source>
        <dbReference type="PIRSR" id="PIRSR000112-3"/>
    </source>
</evidence>
<dbReference type="Gene3D" id="1.20.1090.10">
    <property type="entry name" value="Dehydroquinate synthase-like - alpha domain"/>
    <property type="match status" value="1"/>
</dbReference>
<dbReference type="InterPro" id="IPR016205">
    <property type="entry name" value="Glycerol_DH"/>
</dbReference>
<dbReference type="OrthoDB" id="5198708at2"/>
<dbReference type="PANTHER" id="PTHR43616:SF3">
    <property type="entry name" value="HYDROXYCARBOXYLATE DEHYDROGENASE A"/>
    <property type="match status" value="1"/>
</dbReference>
<name>A0A1H9ZF43_9BACI</name>
<dbReference type="GO" id="GO:0046872">
    <property type="term" value="F:metal ion binding"/>
    <property type="evidence" value="ECO:0007669"/>
    <property type="project" value="UniProtKB-KW"/>
</dbReference>
<dbReference type="Pfam" id="PF00465">
    <property type="entry name" value="Fe-ADH"/>
    <property type="match status" value="1"/>
</dbReference>
<evidence type="ECO:0000256" key="2">
    <source>
        <dbReference type="ARBA" id="ARBA00023002"/>
    </source>
</evidence>
<dbReference type="PIRSF" id="PIRSF000112">
    <property type="entry name" value="Glycerol_dehydrogenase"/>
    <property type="match status" value="1"/>
</dbReference>
<dbReference type="GO" id="GO:0016614">
    <property type="term" value="F:oxidoreductase activity, acting on CH-OH group of donors"/>
    <property type="evidence" value="ECO:0007669"/>
    <property type="project" value="InterPro"/>
</dbReference>
<keyword evidence="1 3" id="KW-0479">Metal-binding</keyword>
<dbReference type="AlphaFoldDB" id="A0A1H9ZF43"/>
<dbReference type="Proteomes" id="UP000199095">
    <property type="component" value="Unassembled WGS sequence"/>
</dbReference>
<dbReference type="EMBL" id="FOHJ01000001">
    <property type="protein sequence ID" value="SES80152.1"/>
    <property type="molecule type" value="Genomic_DNA"/>
</dbReference>